<feature type="transmembrane region" description="Helical" evidence="1">
    <location>
        <begin position="12"/>
        <end position="36"/>
    </location>
</feature>
<evidence type="ECO:0000313" key="3">
    <source>
        <dbReference type="EMBL" id="KDP24070.1"/>
    </source>
</evidence>
<feature type="domain" description="O-acyltransferase WSD1 C-terminal" evidence="2">
    <location>
        <begin position="135"/>
        <end position="280"/>
    </location>
</feature>
<dbReference type="AlphaFoldDB" id="A0A067JVQ5"/>
<keyword evidence="1" id="KW-0812">Transmembrane</keyword>
<sequence length="293" mass="32455">MEGKKKRIRKCFLGIFSSILNTLSDFCSSIMIGSFVEDDKSPIRSGHSGVEFLPVSLVTMSFSLDQIKQIRTKLGVTINDVISGTIFLGTRMYMEAISKGSGKARTTSLVLLNTRMFGGYKSVQEMTKPNAELPWGNHFAFLSVSIPKLSGSEPKDPLQFVWKARKIIQRKRASFAVYLTAKYLQLVNKFRGPEAVSKYLHNTLKNTSIGITNVMGPGEQMALANHPINGFYFVVTNSPQSLMTGVVSYMGKLRVAALVEKDFIDPQKYTLYVENAFQMILKAACEAPAPPAN</sequence>
<dbReference type="GO" id="GO:0008374">
    <property type="term" value="F:O-acyltransferase activity"/>
    <property type="evidence" value="ECO:0007669"/>
    <property type="project" value="InterPro"/>
</dbReference>
<dbReference type="PANTHER" id="PTHR31650">
    <property type="entry name" value="O-ACYLTRANSFERASE (WSD1-LIKE) FAMILY PROTEIN"/>
    <property type="match status" value="1"/>
</dbReference>
<proteinExistence type="predicted"/>
<keyword evidence="4" id="KW-1185">Reference proteome</keyword>
<evidence type="ECO:0000313" key="4">
    <source>
        <dbReference type="Proteomes" id="UP000027138"/>
    </source>
</evidence>
<evidence type="ECO:0000259" key="2">
    <source>
        <dbReference type="Pfam" id="PF06974"/>
    </source>
</evidence>
<evidence type="ECO:0000256" key="1">
    <source>
        <dbReference type="SAM" id="Phobius"/>
    </source>
</evidence>
<dbReference type="PANTHER" id="PTHR31650:SF62">
    <property type="entry name" value="O-ACYLTRANSFERASE WSD1 C-TERMINAL DOMAIN-CONTAINING PROTEIN"/>
    <property type="match status" value="1"/>
</dbReference>
<reference evidence="3 4" key="1">
    <citation type="journal article" date="2014" name="PLoS ONE">
        <title>Global Analysis of Gene Expression Profiles in Physic Nut (Jatropha curcas L.) Seedlings Exposed to Salt Stress.</title>
        <authorList>
            <person name="Zhang L."/>
            <person name="Zhang C."/>
            <person name="Wu P."/>
            <person name="Chen Y."/>
            <person name="Li M."/>
            <person name="Jiang H."/>
            <person name="Wu G."/>
        </authorList>
    </citation>
    <scope>NUCLEOTIDE SEQUENCE [LARGE SCALE GENOMIC DNA]</scope>
    <source>
        <strain evidence="4">cv. GZQX0401</strain>
        <tissue evidence="3">Young leaves</tissue>
    </source>
</reference>
<dbReference type="EMBL" id="KK915137">
    <property type="protein sequence ID" value="KDP24070.1"/>
    <property type="molecule type" value="Genomic_DNA"/>
</dbReference>
<dbReference type="GO" id="GO:0019432">
    <property type="term" value="P:triglyceride biosynthetic process"/>
    <property type="evidence" value="ECO:0007669"/>
    <property type="project" value="TreeGrafter"/>
</dbReference>
<dbReference type="Proteomes" id="UP000027138">
    <property type="component" value="Unassembled WGS sequence"/>
</dbReference>
<dbReference type="STRING" id="180498.A0A067JVQ5"/>
<protein>
    <recommendedName>
        <fullName evidence="2">O-acyltransferase WSD1 C-terminal domain-containing protein</fullName>
    </recommendedName>
</protein>
<keyword evidence="1" id="KW-1133">Transmembrane helix</keyword>
<dbReference type="GO" id="GO:0005886">
    <property type="term" value="C:plasma membrane"/>
    <property type="evidence" value="ECO:0007669"/>
    <property type="project" value="TreeGrafter"/>
</dbReference>
<dbReference type="InterPro" id="IPR009721">
    <property type="entry name" value="O-acyltransferase_WSD1_C"/>
</dbReference>
<organism evidence="3 4">
    <name type="scientific">Jatropha curcas</name>
    <name type="common">Barbados nut</name>
    <dbReference type="NCBI Taxonomy" id="180498"/>
    <lineage>
        <taxon>Eukaryota</taxon>
        <taxon>Viridiplantae</taxon>
        <taxon>Streptophyta</taxon>
        <taxon>Embryophyta</taxon>
        <taxon>Tracheophyta</taxon>
        <taxon>Spermatophyta</taxon>
        <taxon>Magnoliopsida</taxon>
        <taxon>eudicotyledons</taxon>
        <taxon>Gunneridae</taxon>
        <taxon>Pentapetalae</taxon>
        <taxon>rosids</taxon>
        <taxon>fabids</taxon>
        <taxon>Malpighiales</taxon>
        <taxon>Euphorbiaceae</taxon>
        <taxon>Crotonoideae</taxon>
        <taxon>Jatropheae</taxon>
        <taxon>Jatropha</taxon>
    </lineage>
</organism>
<accession>A0A067JVQ5</accession>
<gene>
    <name evidence="3" type="ORF">JCGZ_25727</name>
</gene>
<keyword evidence="1" id="KW-0472">Membrane</keyword>
<dbReference type="OrthoDB" id="619536at2759"/>
<dbReference type="InterPro" id="IPR045034">
    <property type="entry name" value="O-acyltransferase_WSD1-like"/>
</dbReference>
<dbReference type="Pfam" id="PF06974">
    <property type="entry name" value="WS_DGAT_C"/>
    <property type="match status" value="1"/>
</dbReference>
<name>A0A067JVQ5_JATCU</name>